<evidence type="ECO:0000313" key="2">
    <source>
        <dbReference type="EMBL" id="MBH8563337.1"/>
    </source>
</evidence>
<dbReference type="SMART" id="SM00382">
    <property type="entry name" value="AAA"/>
    <property type="match status" value="1"/>
</dbReference>
<dbReference type="InterPro" id="IPR008533">
    <property type="entry name" value="DUF815"/>
</dbReference>
<proteinExistence type="predicted"/>
<comment type="caution">
    <text evidence="2">The sequence shown here is derived from an EMBL/GenBank/DDBJ whole genome shotgun (WGS) entry which is preliminary data.</text>
</comment>
<dbReference type="AlphaFoldDB" id="A0A8J7HPT2"/>
<dbReference type="CDD" id="cd00009">
    <property type="entry name" value="AAA"/>
    <property type="match status" value="1"/>
</dbReference>
<protein>
    <submittedName>
        <fullName evidence="2">ATP-binding protein</fullName>
    </submittedName>
</protein>
<evidence type="ECO:0000259" key="1">
    <source>
        <dbReference type="SMART" id="SM00382"/>
    </source>
</evidence>
<dbReference type="RefSeq" id="WP_198125227.1">
    <property type="nucleotide sequence ID" value="NZ_JAECZC010000023.1"/>
</dbReference>
<keyword evidence="2" id="KW-0067">ATP-binding</keyword>
<dbReference type="InterPro" id="IPR027417">
    <property type="entry name" value="P-loop_NTPase"/>
</dbReference>
<dbReference type="Gene3D" id="3.40.50.300">
    <property type="entry name" value="P-loop containing nucleotide triphosphate hydrolases"/>
    <property type="match status" value="1"/>
</dbReference>
<dbReference type="PANTHER" id="PTHR42935">
    <property type="entry name" value="SLR0930 PROTEIN"/>
    <property type="match status" value="1"/>
</dbReference>
<dbReference type="SUPFAM" id="SSF52540">
    <property type="entry name" value="P-loop containing nucleoside triphosphate hydrolases"/>
    <property type="match status" value="1"/>
</dbReference>
<gene>
    <name evidence="2" type="ORF">I8748_14270</name>
</gene>
<organism evidence="2 3">
    <name type="scientific">Amazonocrinis nigriterrae CENA67</name>
    <dbReference type="NCBI Taxonomy" id="2794033"/>
    <lineage>
        <taxon>Bacteria</taxon>
        <taxon>Bacillati</taxon>
        <taxon>Cyanobacteriota</taxon>
        <taxon>Cyanophyceae</taxon>
        <taxon>Nostocales</taxon>
        <taxon>Nostocaceae</taxon>
        <taxon>Amazonocrinis</taxon>
        <taxon>Amazonocrinis nigriterrae</taxon>
    </lineage>
</organism>
<accession>A0A8J7HPT2</accession>
<name>A0A8J7HPT2_9NOST</name>
<feature type="domain" description="AAA+ ATPase" evidence="1">
    <location>
        <begin position="236"/>
        <end position="357"/>
    </location>
</feature>
<dbReference type="EMBL" id="JAECZC010000023">
    <property type="protein sequence ID" value="MBH8563337.1"/>
    <property type="molecule type" value="Genomic_DNA"/>
</dbReference>
<reference evidence="2 3" key="1">
    <citation type="journal article" date="2021" name="Int. J. Syst. Evol. Microbiol.">
        <title>Amazonocrinis nigriterrae gen. nov., sp. nov., Atlanticothrix silvestris gen. nov., sp. nov. and Dendronalium phyllosphericum gen. nov., sp. nov., nostocacean cyanobacteria from Brazilian environments.</title>
        <authorList>
            <person name="Alvarenga D.O."/>
            <person name="Andreote A.P.D."/>
            <person name="Branco L.H.Z."/>
            <person name="Delbaje E."/>
            <person name="Cruz R.B."/>
            <person name="Varani A.M."/>
            <person name="Fiore M.F."/>
        </authorList>
    </citation>
    <scope>NUCLEOTIDE SEQUENCE [LARGE SCALE GENOMIC DNA]</scope>
    <source>
        <strain evidence="2 3">CENA67</strain>
    </source>
</reference>
<dbReference type="InterPro" id="IPR003593">
    <property type="entry name" value="AAA+_ATPase"/>
</dbReference>
<sequence>MDNPTMPAASTLSFTQVQFLQRQAASLLIYQSVLQGEVGIAFLDLLQAIRYTDADARGCLQAYGNYFHALAAKNQNWEDYLITQILISENPFSRLAQQEEFENLPPALVAAAQHDLQVLQNLYECSSASLSEWVQGVAHLPVSPVVWYRELDGVGAEKIQFLQHLEHWADGVEELAAYYRQFGTGLFAEYRALRWQAAEFVGIRYPDPVKLSALVGYESQRDALLKNTEFLLSGEAALHVLLYGSRGSGKSSLVKALLNEYGDGVTGKLRLLEVAKSDLKDLPQIVEQLRGVPQKFIIFVDDLSFEEDDDAFKALKVVLEGNLTARPQNVVVYATSNRRHLIREFFADRPNPKDNEEVHAWDTMQEKLSFSDRFGLTLTFEPADQKTYLKIVNHLAAQAKINLSQEDLEYQALQWATRHNGRSGRTARQFVDFLKADLARLAKNKDISDIQI</sequence>
<keyword evidence="2" id="KW-0547">Nucleotide-binding</keyword>
<dbReference type="Pfam" id="PF05673">
    <property type="entry name" value="DUF815"/>
    <property type="match status" value="1"/>
</dbReference>
<keyword evidence="3" id="KW-1185">Reference proteome</keyword>
<evidence type="ECO:0000313" key="3">
    <source>
        <dbReference type="Proteomes" id="UP000632766"/>
    </source>
</evidence>
<dbReference type="GO" id="GO:0005524">
    <property type="term" value="F:ATP binding"/>
    <property type="evidence" value="ECO:0007669"/>
    <property type="project" value="UniProtKB-KW"/>
</dbReference>
<dbReference type="PANTHER" id="PTHR42935:SF1">
    <property type="entry name" value="SLR0930 PROTEIN"/>
    <property type="match status" value="1"/>
</dbReference>
<dbReference type="Proteomes" id="UP000632766">
    <property type="component" value="Unassembled WGS sequence"/>
</dbReference>